<dbReference type="Pfam" id="PF24049">
    <property type="entry name" value="YOMG_N"/>
    <property type="match status" value="1"/>
</dbReference>
<evidence type="ECO:0000313" key="4">
    <source>
        <dbReference type="EMBL" id="MBB3154480.1"/>
    </source>
</evidence>
<keyword evidence="5" id="KW-1185">Reference proteome</keyword>
<dbReference type="Proteomes" id="UP000518605">
    <property type="component" value="Unassembled WGS sequence"/>
</dbReference>
<evidence type="ECO:0000256" key="1">
    <source>
        <dbReference type="SAM" id="Coils"/>
    </source>
</evidence>
<sequence>MTIRLGDIDFKKKPIKPQVFLCKPNKEIIAKMNESYNISFSNKLGALNELTFTLPVFIDQGHELIRNNNADKIRGRYLIKLILDKYVEYFMVTQVEKIGDDSKEEVNITCLSLGFEMNDKLIRDYKAQSKTATELLNDLLINTNWKVGYVDSEFDLKRRGLEVSSSTVLEQVFEVATTFNALVSWKTATRQVDLLKPDLTGLNKGFEIKLGRYLESLNQEDNSEEIITRMKMYGKEDITIREINPTGTTYIEDLSYFIYPYKEVLTDDGYEVISHSDFDVSDELCHHILRYDKLLEEKNGAFQTLVAERVSKNGILNVKEGELRTLNVDLKILLDQRDVLNTRIAKMEDEVDNAVNNKQDTVLLKSNLASLKAELNLKLIEIELKKSNVSSKEAEVIVAKDSLQGVLNQVNSLKELLALENNFSPALLEERNQFIIEHEWQDSNIDNAEDLLIEGKKVFAELKRKKITLKAEITNFLSMVTEQVNWDKLELGDIILIEQERLRVSYEAKLTEVDYDFENETISVTISNIKDLANKDKFLDMLYKGYSSSTQVSIDKWKWDLSMENEGSINQIINNFWDANKQAIIGAKDQVIELSDRGLIIRDPNDPLTYLVGLNGMIAITNDGGNTWKHAITGNGIVGERIYGKVIMGTNLAIEDEHGIVKWQGSLGEIFDRNGKLVMKMGLVEENPDTFGLWSFNDITRVKMDDSEGFVIDKATTDLSNHPDGWEKILWADQSDGTLYSKGLVAESLKIVNNIGEAILDSENGYLDIGKFETIVMDNKFTTIEKMQIITELYKIESQYKRMLEQAEEYKRSQRDDIFDIDSQFFAKTPSVIDLYSTTPLINAYNALLTYMEQFIKIVAKDPLNININDPLTETTSEIASRSEFILKFKNYYDEEKNLRNKIEDALSYSGINMGQFYNNVTIGQYGVVALRNDGKYRSILNATNGLALQKWETDHWVNKVYGSIGNSTYEDGTLIAEDLVAKRLRIETSNGDVLLDVNSLQLDFSKLDSIILDDVIVSTEKISLLNQFKTITKQYIELKETIVRYATTIYNDRDSIYYGLTDARDQLVAIELELRTAYDDLNVYMTPVFVNMNSTTRIVTDLGSTRLIFHTKWENFYKSYESGRSKLADFLEKSTLQLGRNYNNTVIDAENGIVVTRGNITNRTTLNATEGIAIEANVGSALAPVWVKKFYAGIDGKLYAEDLTAIRLNILSGDGDLLIDGDARKLYLNKFDIIGAGLITSEHIVTNTITADNGYIADLTVNHLKTLAKEGDIGSYVDYIDIENNEAKWITGRVVTKTPAKDSRGNALYWKEAEKKYLTTDATSYIAYSYEMAETEKLRIAFEGSGQTSYPYSIWGAGDGVKINQPDYGDSARGYIYKLPTEFSMKYNASNSGDIRQVKLSDTGIDITAINQGITVKGKSIDLISENASIQIGNSSGSRIGKNDAGDSIKLSLKNGNVIELDNSGLNVNINGDINLNATGYIQINGSRVDIN</sequence>
<dbReference type="InterPro" id="IPR010572">
    <property type="entry name" value="Tail_dom"/>
</dbReference>
<protein>
    <recommendedName>
        <fullName evidence="6">Prophage tail endopeptidase domain-containing protein</fullName>
    </recommendedName>
</protein>
<name>A0A7W5GC50_9BACL</name>
<evidence type="ECO:0000313" key="5">
    <source>
        <dbReference type="Proteomes" id="UP000518605"/>
    </source>
</evidence>
<evidence type="ECO:0000259" key="3">
    <source>
        <dbReference type="Pfam" id="PF24049"/>
    </source>
</evidence>
<dbReference type="EMBL" id="JACHXW010000016">
    <property type="protein sequence ID" value="MBB3154480.1"/>
    <property type="molecule type" value="Genomic_DNA"/>
</dbReference>
<feature type="domain" description="YOMG-like N-terminal" evidence="3">
    <location>
        <begin position="21"/>
        <end position="110"/>
    </location>
</feature>
<accession>A0A7W5GC50</accession>
<evidence type="ECO:0008006" key="6">
    <source>
        <dbReference type="Google" id="ProtNLM"/>
    </source>
</evidence>
<evidence type="ECO:0000259" key="2">
    <source>
        <dbReference type="Pfam" id="PF06605"/>
    </source>
</evidence>
<keyword evidence="1" id="KW-0175">Coiled coil</keyword>
<reference evidence="4 5" key="1">
    <citation type="submission" date="2020-08" db="EMBL/GenBank/DDBJ databases">
        <title>Genomic Encyclopedia of Type Strains, Phase III (KMG-III): the genomes of soil and plant-associated and newly described type strains.</title>
        <authorList>
            <person name="Whitman W."/>
        </authorList>
    </citation>
    <scope>NUCLEOTIDE SEQUENCE [LARGE SCALE GENOMIC DNA]</scope>
    <source>
        <strain evidence="4 5">CECT 8234</strain>
    </source>
</reference>
<organism evidence="4 5">
    <name type="scientific">Paenibacillus endophyticus</name>
    <dbReference type="NCBI Taxonomy" id="1294268"/>
    <lineage>
        <taxon>Bacteria</taxon>
        <taxon>Bacillati</taxon>
        <taxon>Bacillota</taxon>
        <taxon>Bacilli</taxon>
        <taxon>Bacillales</taxon>
        <taxon>Paenibacillaceae</taxon>
        <taxon>Paenibacillus</taxon>
    </lineage>
</organism>
<feature type="domain" description="Tail spike" evidence="2">
    <location>
        <begin position="117"/>
        <end position="271"/>
    </location>
</feature>
<dbReference type="RefSeq" id="WP_183567983.1">
    <property type="nucleotide sequence ID" value="NZ_CBCSLB010000025.1"/>
</dbReference>
<feature type="coiled-coil region" evidence="1">
    <location>
        <begin position="330"/>
        <end position="357"/>
    </location>
</feature>
<comment type="caution">
    <text evidence="4">The sequence shown here is derived from an EMBL/GenBank/DDBJ whole genome shotgun (WGS) entry which is preliminary data.</text>
</comment>
<gene>
    <name evidence="4" type="ORF">FHS16_004562</name>
</gene>
<dbReference type="SUPFAM" id="SSF110296">
    <property type="entry name" value="Oligoxyloglucan reducing end-specific cellobiohydrolase"/>
    <property type="match status" value="1"/>
</dbReference>
<dbReference type="Pfam" id="PF06605">
    <property type="entry name" value="Prophage_tail"/>
    <property type="match status" value="1"/>
</dbReference>
<dbReference type="InterPro" id="IPR057796">
    <property type="entry name" value="YOMG-like_N"/>
</dbReference>
<proteinExistence type="predicted"/>